<reference evidence="10 11" key="1">
    <citation type="submission" date="2016-04" db="EMBL/GenBank/DDBJ databases">
        <title>Draft genome sequence of freshwater magnetotactic bacteria Magnetospirillum marisnigri SP-1 and Magnetospirillum moscoviense BB-1.</title>
        <authorList>
            <person name="Koziaeva V."/>
            <person name="Dziuba M.V."/>
            <person name="Ivanov T.M."/>
            <person name="Kuznetsov B."/>
            <person name="Grouzdev D.S."/>
        </authorList>
    </citation>
    <scope>NUCLEOTIDE SEQUENCE [LARGE SCALE GENOMIC DNA]</scope>
    <source>
        <strain evidence="10 11">BB-1</strain>
    </source>
</reference>
<dbReference type="PIRSF" id="PIRSF018455">
    <property type="entry name" value="MepA"/>
    <property type="match status" value="1"/>
</dbReference>
<dbReference type="GO" id="GO:0046872">
    <property type="term" value="F:metal ion binding"/>
    <property type="evidence" value="ECO:0007669"/>
    <property type="project" value="UniProtKB-KW"/>
</dbReference>
<dbReference type="RefSeq" id="WP_068498384.1">
    <property type="nucleotide sequence ID" value="NZ_LWQU01000112.1"/>
</dbReference>
<keyword evidence="2" id="KW-0479">Metal-binding</keyword>
<keyword evidence="5" id="KW-0378">Hydrolase</keyword>
<dbReference type="SUPFAM" id="SSF55166">
    <property type="entry name" value="Hedgehog/DD-peptidase"/>
    <property type="match status" value="1"/>
</dbReference>
<evidence type="ECO:0000313" key="10">
    <source>
        <dbReference type="EMBL" id="OAN54400.1"/>
    </source>
</evidence>
<dbReference type="Proteomes" id="UP000078543">
    <property type="component" value="Unassembled WGS sequence"/>
</dbReference>
<proteinExistence type="predicted"/>
<feature type="signal peptide" evidence="9">
    <location>
        <begin position="1"/>
        <end position="18"/>
    </location>
</feature>
<evidence type="ECO:0000256" key="6">
    <source>
        <dbReference type="ARBA" id="ARBA00022833"/>
    </source>
</evidence>
<accession>A0A178MXZ6</accession>
<evidence type="ECO:0000256" key="1">
    <source>
        <dbReference type="ARBA" id="ARBA00022670"/>
    </source>
</evidence>
<feature type="disulfide bond" evidence="8">
    <location>
        <begin position="46"/>
        <end position="268"/>
    </location>
</feature>
<dbReference type="GO" id="GO:0004252">
    <property type="term" value="F:serine-type endopeptidase activity"/>
    <property type="evidence" value="ECO:0007669"/>
    <property type="project" value="InterPro"/>
</dbReference>
<sequence length="283" mass="30303">MRRLMILVACLMSSAAGASPADRWAAIGQPSADDHPRAIGGAAAGCIAGAVALPPDGTGYQVLRLERNRNWSHPRTIAFIQDLGRKAAADGAGPLLIGDLSQPRGGPMAYGHGSHQNGIDVDIWFRLPGRALMPDERSRPVPMSMVKGKAVDAKTWTPRHLKLLERAAGPPEVDRIFVNPAIKAAACRSAKGDRAWLAKLRPWWGHDEHFHVRLSCPPGDGECAPQASVPDGDGCGAELQSWLARPTILPELGRDKPNTRRPVLPEACTAILDRPARIPAAAR</sequence>
<feature type="disulfide bond" evidence="8">
    <location>
        <begin position="216"/>
        <end position="223"/>
    </location>
</feature>
<keyword evidence="11" id="KW-1185">Reference proteome</keyword>
<dbReference type="AlphaFoldDB" id="A0A178MXZ6"/>
<dbReference type="EMBL" id="LWQU01000112">
    <property type="protein sequence ID" value="OAN54400.1"/>
    <property type="molecule type" value="Genomic_DNA"/>
</dbReference>
<comment type="caution">
    <text evidence="10">The sequence shown here is derived from an EMBL/GenBank/DDBJ whole genome shotgun (WGS) entry which is preliminary data.</text>
</comment>
<dbReference type="Pfam" id="PF03411">
    <property type="entry name" value="Peptidase_M74"/>
    <property type="match status" value="1"/>
</dbReference>
<dbReference type="STRING" id="1437059.A6A05_08540"/>
<dbReference type="NCBIfam" id="NF006947">
    <property type="entry name" value="PRK09429.1"/>
    <property type="match status" value="1"/>
</dbReference>
<keyword evidence="6" id="KW-0862">Zinc</keyword>
<keyword evidence="8" id="KW-1015">Disulfide bond</keyword>
<dbReference type="GO" id="GO:0006508">
    <property type="term" value="P:proteolysis"/>
    <property type="evidence" value="ECO:0007669"/>
    <property type="project" value="UniProtKB-KW"/>
</dbReference>
<gene>
    <name evidence="10" type="ORF">A6A05_08540</name>
</gene>
<evidence type="ECO:0000256" key="5">
    <source>
        <dbReference type="ARBA" id="ARBA00022801"/>
    </source>
</evidence>
<keyword evidence="4" id="KW-0574">Periplasm</keyword>
<feature type="chain" id="PRO_5008092353" evidence="9">
    <location>
        <begin position="19"/>
        <end position="283"/>
    </location>
</feature>
<keyword evidence="1" id="KW-0645">Protease</keyword>
<dbReference type="Gene3D" id="3.30.1380.10">
    <property type="match status" value="1"/>
</dbReference>
<evidence type="ECO:0000256" key="4">
    <source>
        <dbReference type="ARBA" id="ARBA00022764"/>
    </source>
</evidence>
<evidence type="ECO:0000313" key="11">
    <source>
        <dbReference type="Proteomes" id="UP000078543"/>
    </source>
</evidence>
<evidence type="ECO:0000256" key="8">
    <source>
        <dbReference type="PIRSR" id="PIRSR018455-2"/>
    </source>
</evidence>
<dbReference type="InterPro" id="IPR005073">
    <property type="entry name" value="Peptidase_M74"/>
</dbReference>
<feature type="disulfide bond" evidence="8">
    <location>
        <begin position="187"/>
        <end position="235"/>
    </location>
</feature>
<evidence type="ECO:0000256" key="9">
    <source>
        <dbReference type="SAM" id="SignalP"/>
    </source>
</evidence>
<name>A0A178MXZ6_9PROT</name>
<dbReference type="GO" id="GO:0008237">
    <property type="term" value="F:metallopeptidase activity"/>
    <property type="evidence" value="ECO:0007669"/>
    <property type="project" value="UniProtKB-KW"/>
</dbReference>
<dbReference type="InterPro" id="IPR009045">
    <property type="entry name" value="Zn_M74/Hedgehog-like"/>
</dbReference>
<evidence type="ECO:0000256" key="7">
    <source>
        <dbReference type="ARBA" id="ARBA00023049"/>
    </source>
</evidence>
<keyword evidence="7" id="KW-0482">Metalloprotease</keyword>
<protein>
    <submittedName>
        <fullName evidence="10">Penicillin-insensitive murein endopeptidase</fullName>
    </submittedName>
</protein>
<evidence type="ECO:0000256" key="3">
    <source>
        <dbReference type="ARBA" id="ARBA00022729"/>
    </source>
</evidence>
<keyword evidence="3 9" id="KW-0732">Signal</keyword>
<dbReference type="GO" id="GO:0030288">
    <property type="term" value="C:outer membrane-bounded periplasmic space"/>
    <property type="evidence" value="ECO:0007669"/>
    <property type="project" value="InterPro"/>
</dbReference>
<organism evidence="10 11">
    <name type="scientific">Magnetospirillum moscoviense</name>
    <dbReference type="NCBI Taxonomy" id="1437059"/>
    <lineage>
        <taxon>Bacteria</taxon>
        <taxon>Pseudomonadati</taxon>
        <taxon>Pseudomonadota</taxon>
        <taxon>Alphaproteobacteria</taxon>
        <taxon>Rhodospirillales</taxon>
        <taxon>Rhodospirillaceae</taxon>
        <taxon>Magnetospirillum</taxon>
    </lineage>
</organism>
<evidence type="ECO:0000256" key="2">
    <source>
        <dbReference type="ARBA" id="ARBA00022723"/>
    </source>
</evidence>